<dbReference type="Proteomes" id="UP001171916">
    <property type="component" value="Unassembled WGS sequence"/>
</dbReference>
<sequence>MRFSSIPGLLETKKKLINSVKNNHLAHALLFHGPEGSASLSMALGLTSYLYCENPTDEDSCGECAACHRMSKLILPDLNFAFPQIVRTKEEQKDDKLDDMANWRKFAIEQPYGNVHDFILAMRMQKKQLNISKDAARNIIQALSLKSFEGGFKTMLIWGVEYLHPSAANALLKIIEEPPEKTLFILITHDHEKLLTTILSRTQKVFVRGFRDDEIQSYLESNFQIESDKAKEIAILSDGSLREAFRLRDEVRDNQVMLIRQWLLYCATANTDKIFESVDEFSKADIEAQKSLMLTGLFVMREVLLEKHSLSELLRSQSGEREFIEKLSANTLSEFDVNFIYERFNDSFYHLERNVNAKFVLTSLLMDILGLIRRKANRS</sequence>
<dbReference type="EMBL" id="JAUEPH010000001">
    <property type="protein sequence ID" value="MDN3203092.1"/>
    <property type="molecule type" value="Genomic_DNA"/>
</dbReference>
<keyword evidence="2" id="KW-1185">Reference proteome</keyword>
<evidence type="ECO:0000313" key="2">
    <source>
        <dbReference type="Proteomes" id="UP001171916"/>
    </source>
</evidence>
<evidence type="ECO:0008006" key="3">
    <source>
        <dbReference type="Google" id="ProtNLM"/>
    </source>
</evidence>
<dbReference type="InterPro" id="IPR050238">
    <property type="entry name" value="DNA_Rep/Repair_Clamp_Loader"/>
</dbReference>
<dbReference type="Pfam" id="PF13177">
    <property type="entry name" value="DNA_pol3_delta2"/>
    <property type="match status" value="1"/>
</dbReference>
<reference evidence="1" key="1">
    <citation type="submission" date="2023-06" db="EMBL/GenBank/DDBJ databases">
        <title>Robiginitalea aurantiacus sp. nov. and Algoriphagus sediminis sp. nov., isolated from coastal sediment.</title>
        <authorList>
            <person name="Zhou Z.Y."/>
            <person name="An J."/>
            <person name="Jia Y.W."/>
            <person name="Du Z.J."/>
        </authorList>
    </citation>
    <scope>NUCLEOTIDE SEQUENCE</scope>
    <source>
        <strain evidence="1">C2-7</strain>
    </source>
</reference>
<organism evidence="1 2">
    <name type="scientific">Algoriphagus sediminis</name>
    <dbReference type="NCBI Taxonomy" id="3057113"/>
    <lineage>
        <taxon>Bacteria</taxon>
        <taxon>Pseudomonadati</taxon>
        <taxon>Bacteroidota</taxon>
        <taxon>Cytophagia</taxon>
        <taxon>Cytophagales</taxon>
        <taxon>Cyclobacteriaceae</taxon>
        <taxon>Algoriphagus</taxon>
    </lineage>
</organism>
<dbReference type="PANTHER" id="PTHR11669:SF8">
    <property type="entry name" value="DNA POLYMERASE III SUBUNIT DELTA"/>
    <property type="match status" value="1"/>
</dbReference>
<dbReference type="Gene3D" id="3.40.50.300">
    <property type="entry name" value="P-loop containing nucleotide triphosphate hydrolases"/>
    <property type="match status" value="1"/>
</dbReference>
<accession>A0ABT7Y9A0</accession>
<dbReference type="PANTHER" id="PTHR11669">
    <property type="entry name" value="REPLICATION FACTOR C / DNA POLYMERASE III GAMMA-TAU SUBUNIT"/>
    <property type="match status" value="1"/>
</dbReference>
<dbReference type="SUPFAM" id="SSF52540">
    <property type="entry name" value="P-loop containing nucleoside triphosphate hydrolases"/>
    <property type="match status" value="1"/>
</dbReference>
<comment type="caution">
    <text evidence="1">The sequence shown here is derived from an EMBL/GenBank/DDBJ whole genome shotgun (WGS) entry which is preliminary data.</text>
</comment>
<evidence type="ECO:0000313" key="1">
    <source>
        <dbReference type="EMBL" id="MDN3203092.1"/>
    </source>
</evidence>
<proteinExistence type="predicted"/>
<protein>
    <recommendedName>
        <fullName evidence="3">DNA polymerase III subunit delta</fullName>
    </recommendedName>
</protein>
<dbReference type="RefSeq" id="WP_289998643.1">
    <property type="nucleotide sequence ID" value="NZ_JAUEPH010000001.1"/>
</dbReference>
<gene>
    <name evidence="1" type="ORF">QVH07_02985</name>
</gene>
<dbReference type="InterPro" id="IPR027417">
    <property type="entry name" value="P-loop_NTPase"/>
</dbReference>
<name>A0ABT7Y9A0_9BACT</name>